<dbReference type="EMBL" id="GIFC01014606">
    <property type="protein sequence ID" value="MXU96689.1"/>
    <property type="molecule type" value="Transcribed_RNA"/>
</dbReference>
<evidence type="ECO:0000313" key="1">
    <source>
        <dbReference type="EMBL" id="MXU96689.1"/>
    </source>
</evidence>
<reference evidence="1" key="1">
    <citation type="submission" date="2019-12" db="EMBL/GenBank/DDBJ databases">
        <title>An insight into the sialome of adult female Ixodes ricinus ticks feeding for 6 days.</title>
        <authorList>
            <person name="Perner J."/>
            <person name="Ribeiro J.M.C."/>
        </authorList>
    </citation>
    <scope>NUCLEOTIDE SEQUENCE</scope>
    <source>
        <strain evidence="1">Semi-engorged</strain>
        <tissue evidence="1">Salivary glands</tissue>
    </source>
</reference>
<sequence length="225" mass="25329">MVWQCSSQVEEPVMCKLPSVHISSYRQVSKPATVITATLGHPCYTLLALKLGGLVFLSFSNDTNIICVCIPTEKQVFDEHGGKLHTLENNREHATPLELTDITRCVECLFLQVVLPSTNLELWKTFTLVNCRDRKARRSEHSCSEEARCTCTFRILLHGTLHPVGNKTARHIFASRGFCARCDKSTNCKYIKAKKLHPISLTLKTLFKNVLLARNAHGGLSVFRF</sequence>
<organism evidence="1">
    <name type="scientific">Ixodes ricinus</name>
    <name type="common">Common tick</name>
    <name type="synonym">Acarus ricinus</name>
    <dbReference type="NCBI Taxonomy" id="34613"/>
    <lineage>
        <taxon>Eukaryota</taxon>
        <taxon>Metazoa</taxon>
        <taxon>Ecdysozoa</taxon>
        <taxon>Arthropoda</taxon>
        <taxon>Chelicerata</taxon>
        <taxon>Arachnida</taxon>
        <taxon>Acari</taxon>
        <taxon>Parasitiformes</taxon>
        <taxon>Ixodida</taxon>
        <taxon>Ixodoidea</taxon>
        <taxon>Ixodidae</taxon>
        <taxon>Ixodinae</taxon>
        <taxon>Ixodes</taxon>
    </lineage>
</organism>
<accession>A0A6B0V3U7</accession>
<proteinExistence type="predicted"/>
<dbReference type="AlphaFoldDB" id="A0A6B0V3U7"/>
<name>A0A6B0V3U7_IXORI</name>
<protein>
    <submittedName>
        <fullName evidence="1">Uncharacterized protein</fullName>
    </submittedName>
</protein>